<reference evidence="2 3" key="2">
    <citation type="journal article" date="2012" name="PLoS Pathog.">
        <title>Diverse lifestyles and strategies of plant pathogenesis encoded in the genomes of eighteen Dothideomycetes fungi.</title>
        <authorList>
            <person name="Ohm R.A."/>
            <person name="Feau N."/>
            <person name="Henrissat B."/>
            <person name="Schoch C.L."/>
            <person name="Horwitz B.A."/>
            <person name="Barry K.W."/>
            <person name="Condon B.J."/>
            <person name="Copeland A.C."/>
            <person name="Dhillon B."/>
            <person name="Glaser F."/>
            <person name="Hesse C.N."/>
            <person name="Kosti I."/>
            <person name="LaButti K."/>
            <person name="Lindquist E.A."/>
            <person name="Lucas S."/>
            <person name="Salamov A.A."/>
            <person name="Bradshaw R.E."/>
            <person name="Ciuffetti L."/>
            <person name="Hamelin R.C."/>
            <person name="Kema G.H.J."/>
            <person name="Lawrence C."/>
            <person name="Scott J.A."/>
            <person name="Spatafora J.W."/>
            <person name="Turgeon B.G."/>
            <person name="de Wit P.J.G.M."/>
            <person name="Zhong S."/>
            <person name="Goodwin S.B."/>
            <person name="Grigoriev I.V."/>
        </authorList>
    </citation>
    <scope>NUCLEOTIDE SEQUENCE [LARGE SCALE GENOMIC DNA]</scope>
    <source>
        <strain evidence="3">NZE10 / CBS 128990</strain>
    </source>
</reference>
<accession>N1PKS3</accession>
<dbReference type="OrthoDB" id="62952at2759"/>
<dbReference type="PANTHER" id="PTHR42085">
    <property type="entry name" value="F-BOX DOMAIN-CONTAINING PROTEIN"/>
    <property type="match status" value="1"/>
</dbReference>
<evidence type="ECO:0000256" key="1">
    <source>
        <dbReference type="SAM" id="MobiDB-lite"/>
    </source>
</evidence>
<dbReference type="HOGENOM" id="CLU_1578501_0_0_1"/>
<evidence type="ECO:0000313" key="3">
    <source>
        <dbReference type="Proteomes" id="UP000016933"/>
    </source>
</evidence>
<dbReference type="PANTHER" id="PTHR42085:SF1">
    <property type="entry name" value="F-BOX DOMAIN-CONTAINING PROTEIN"/>
    <property type="match status" value="1"/>
</dbReference>
<organism evidence="2 3">
    <name type="scientific">Dothistroma septosporum (strain NZE10 / CBS 128990)</name>
    <name type="common">Red band needle blight fungus</name>
    <name type="synonym">Mycosphaerella pini</name>
    <dbReference type="NCBI Taxonomy" id="675120"/>
    <lineage>
        <taxon>Eukaryota</taxon>
        <taxon>Fungi</taxon>
        <taxon>Dikarya</taxon>
        <taxon>Ascomycota</taxon>
        <taxon>Pezizomycotina</taxon>
        <taxon>Dothideomycetes</taxon>
        <taxon>Dothideomycetidae</taxon>
        <taxon>Mycosphaerellales</taxon>
        <taxon>Mycosphaerellaceae</taxon>
        <taxon>Dothistroma</taxon>
    </lineage>
</organism>
<sequence>MARLSIPNFVRNCFPRHCCSLMEPRESTETPHKLAGVQKDFHDLDSPKQDGTSNEASDPTGLASSTPSLDATGNEDTAPHPIISQPGSRLLTLPAELRTIIYQIALTADRNYIAITPTDHQRPPLLLINRQIRQEAAHLYFSENAFGFPVIDLQPLKPKYGSGHWTVMN</sequence>
<protein>
    <recommendedName>
        <fullName evidence="4">F-box domain-containing protein</fullName>
    </recommendedName>
</protein>
<dbReference type="Proteomes" id="UP000016933">
    <property type="component" value="Unassembled WGS sequence"/>
</dbReference>
<proteinExistence type="predicted"/>
<dbReference type="AlphaFoldDB" id="N1PKS3"/>
<reference evidence="3" key="1">
    <citation type="journal article" date="2012" name="PLoS Genet.">
        <title>The genomes of the fungal plant pathogens Cladosporium fulvum and Dothistroma septosporum reveal adaptation to different hosts and lifestyles but also signatures of common ancestry.</title>
        <authorList>
            <person name="de Wit P.J.G.M."/>
            <person name="van der Burgt A."/>
            <person name="Oekmen B."/>
            <person name="Stergiopoulos I."/>
            <person name="Abd-Elsalam K.A."/>
            <person name="Aerts A.L."/>
            <person name="Bahkali A.H."/>
            <person name="Beenen H.G."/>
            <person name="Chettri P."/>
            <person name="Cox M.P."/>
            <person name="Datema E."/>
            <person name="de Vries R.P."/>
            <person name="Dhillon B."/>
            <person name="Ganley A.R."/>
            <person name="Griffiths S.A."/>
            <person name="Guo Y."/>
            <person name="Hamelin R.C."/>
            <person name="Henrissat B."/>
            <person name="Kabir M.S."/>
            <person name="Jashni M.K."/>
            <person name="Kema G."/>
            <person name="Klaubauf S."/>
            <person name="Lapidus A."/>
            <person name="Levasseur A."/>
            <person name="Lindquist E."/>
            <person name="Mehrabi R."/>
            <person name="Ohm R.A."/>
            <person name="Owen T.J."/>
            <person name="Salamov A."/>
            <person name="Schwelm A."/>
            <person name="Schijlen E."/>
            <person name="Sun H."/>
            <person name="van den Burg H.A."/>
            <person name="van Ham R.C.H.J."/>
            <person name="Zhang S."/>
            <person name="Goodwin S.B."/>
            <person name="Grigoriev I.V."/>
            <person name="Collemare J."/>
            <person name="Bradshaw R.E."/>
        </authorList>
    </citation>
    <scope>NUCLEOTIDE SEQUENCE [LARGE SCALE GENOMIC DNA]</scope>
    <source>
        <strain evidence="3">NZE10 / CBS 128990</strain>
    </source>
</reference>
<evidence type="ECO:0000313" key="2">
    <source>
        <dbReference type="EMBL" id="EME42155.1"/>
    </source>
</evidence>
<feature type="compositionally biased region" description="Polar residues" evidence="1">
    <location>
        <begin position="49"/>
        <end position="75"/>
    </location>
</feature>
<gene>
    <name evidence="2" type="ORF">DOTSEDRAFT_54593</name>
</gene>
<feature type="region of interest" description="Disordered" evidence="1">
    <location>
        <begin position="41"/>
        <end position="86"/>
    </location>
</feature>
<name>N1PKS3_DOTSN</name>
<dbReference type="EMBL" id="KB446541">
    <property type="protein sequence ID" value="EME42155.1"/>
    <property type="molecule type" value="Genomic_DNA"/>
</dbReference>
<evidence type="ECO:0008006" key="4">
    <source>
        <dbReference type="Google" id="ProtNLM"/>
    </source>
</evidence>
<dbReference type="InterPro" id="IPR038883">
    <property type="entry name" value="AN11006-like"/>
</dbReference>
<keyword evidence="3" id="KW-1185">Reference proteome</keyword>